<keyword evidence="2" id="KW-0597">Phosphoprotein</keyword>
<evidence type="ECO:0000313" key="6">
    <source>
        <dbReference type="Proteomes" id="UP000683575"/>
    </source>
</evidence>
<protein>
    <submittedName>
        <fullName evidence="5">SpoIIE family protein phosphatase</fullName>
    </submittedName>
</protein>
<dbReference type="KEGG" id="nps:KRR39_22135"/>
<dbReference type="InterPro" id="IPR001789">
    <property type="entry name" value="Sig_transdc_resp-reg_receiver"/>
</dbReference>
<keyword evidence="1" id="KW-0378">Hydrolase</keyword>
<feature type="modified residue" description="4-aspartylphosphate" evidence="2">
    <location>
        <position position="54"/>
    </location>
</feature>
<feature type="domain" description="PPM-type phosphatase" evidence="4">
    <location>
        <begin position="312"/>
        <end position="515"/>
    </location>
</feature>
<proteinExistence type="predicted"/>
<dbReference type="AlphaFoldDB" id="A0A975Y027"/>
<dbReference type="GO" id="GO:0016791">
    <property type="term" value="F:phosphatase activity"/>
    <property type="evidence" value="ECO:0007669"/>
    <property type="project" value="TreeGrafter"/>
</dbReference>
<dbReference type="GO" id="GO:0000160">
    <property type="term" value="P:phosphorelay signal transduction system"/>
    <property type="evidence" value="ECO:0007669"/>
    <property type="project" value="InterPro"/>
</dbReference>
<organism evidence="5 6">
    <name type="scientific">Nocardioides panacis</name>
    <dbReference type="NCBI Taxonomy" id="2849501"/>
    <lineage>
        <taxon>Bacteria</taxon>
        <taxon>Bacillati</taxon>
        <taxon>Actinomycetota</taxon>
        <taxon>Actinomycetes</taxon>
        <taxon>Propionibacteriales</taxon>
        <taxon>Nocardioidaceae</taxon>
        <taxon>Nocardioides</taxon>
    </lineage>
</organism>
<evidence type="ECO:0000313" key="5">
    <source>
        <dbReference type="EMBL" id="QWZ08015.1"/>
    </source>
</evidence>
<evidence type="ECO:0000259" key="3">
    <source>
        <dbReference type="PROSITE" id="PS50110"/>
    </source>
</evidence>
<evidence type="ECO:0000259" key="4">
    <source>
        <dbReference type="PROSITE" id="PS51746"/>
    </source>
</evidence>
<dbReference type="InterPro" id="IPR052016">
    <property type="entry name" value="Bact_Sigma-Reg"/>
</dbReference>
<dbReference type="EMBL" id="CP077062">
    <property type="protein sequence ID" value="QWZ08015.1"/>
    <property type="molecule type" value="Genomic_DNA"/>
</dbReference>
<keyword evidence="6" id="KW-1185">Reference proteome</keyword>
<evidence type="ECO:0000256" key="1">
    <source>
        <dbReference type="ARBA" id="ARBA00022801"/>
    </source>
</evidence>
<sequence length="518" mass="54243">MSPVSVLVCDDTAAKRYVISSWLRRDGYDVLEAETGGQALALVAEGTVDLAVLDVHLPDMNGLDVCARIKADPRTASTPVVHISAVAVEPRDRTAGLDGGADAYLTDPIEPQEMLATVRSLLRSASARRSAERLAVRLDRLGAASLRINVAMTAPRLAAASVEGAGRLFDTEAAVLLVEDVDASSAARTTADGTTTAWGLSPGTAAALLAAAAGARLVDPAEGPWPTLLGGTQVPRWWVVPVPGAAGPVGLLAVPAEEAPHDEDQVLLVRLAQTTAVALGNLRIFEEEHRTALTLQRSLLPAGLPPLPGLAVAARYQASGKQLEVGGDFYDAFETDDGDGVVVIGDVQGHSLEAAIVMAELRYGLRAFMHEGHTALATLDRLNRMLLRSHPEMTATVCVLVFPPDRATVTVTNGGHLPPLVLRDGAATYLDPGGILLGVHGGVRRPATLPVQPGDRIVVMTDGLVERRNASLGGALDELAAQVARSEVDAEALCDALMERWGDSEDDICLIVLDVLGA</sequence>
<dbReference type="Proteomes" id="UP000683575">
    <property type="component" value="Chromosome"/>
</dbReference>
<accession>A0A975Y027</accession>
<dbReference type="PANTHER" id="PTHR43156:SF2">
    <property type="entry name" value="STAGE II SPORULATION PROTEIN E"/>
    <property type="match status" value="1"/>
</dbReference>
<dbReference type="PROSITE" id="PS50110">
    <property type="entry name" value="RESPONSE_REGULATORY"/>
    <property type="match status" value="1"/>
</dbReference>
<dbReference type="SMART" id="SM00331">
    <property type="entry name" value="PP2C_SIG"/>
    <property type="match status" value="1"/>
</dbReference>
<dbReference type="Pfam" id="PF07228">
    <property type="entry name" value="SpoIIE"/>
    <property type="match status" value="1"/>
</dbReference>
<feature type="domain" description="Response regulatory" evidence="3">
    <location>
        <begin position="5"/>
        <end position="122"/>
    </location>
</feature>
<gene>
    <name evidence="5" type="ORF">KRR39_22135</name>
</gene>
<dbReference type="RefSeq" id="WP_216939525.1">
    <property type="nucleotide sequence ID" value="NZ_CP077062.1"/>
</dbReference>
<dbReference type="Pfam" id="PF00072">
    <property type="entry name" value="Response_reg"/>
    <property type="match status" value="1"/>
</dbReference>
<dbReference type="PANTHER" id="PTHR43156">
    <property type="entry name" value="STAGE II SPORULATION PROTEIN E-RELATED"/>
    <property type="match status" value="1"/>
</dbReference>
<evidence type="ECO:0000256" key="2">
    <source>
        <dbReference type="PROSITE-ProRule" id="PRU00169"/>
    </source>
</evidence>
<name>A0A975Y027_9ACTN</name>
<reference evidence="5" key="1">
    <citation type="submission" date="2021-06" db="EMBL/GenBank/DDBJ databases">
        <title>Complete genome sequence of Nocardioides sp. G188.</title>
        <authorList>
            <person name="Im W.-T."/>
        </authorList>
    </citation>
    <scope>NUCLEOTIDE SEQUENCE</scope>
    <source>
        <strain evidence="5">G188</strain>
    </source>
</reference>
<dbReference type="InterPro" id="IPR001932">
    <property type="entry name" value="PPM-type_phosphatase-like_dom"/>
</dbReference>
<dbReference type="PROSITE" id="PS51746">
    <property type="entry name" value="PPM_2"/>
    <property type="match status" value="1"/>
</dbReference>
<dbReference type="SMART" id="SM00448">
    <property type="entry name" value="REC"/>
    <property type="match status" value="1"/>
</dbReference>